<evidence type="ECO:0000256" key="1">
    <source>
        <dbReference type="ARBA" id="ARBA00004613"/>
    </source>
</evidence>
<feature type="chain" id="PRO_5044341018" evidence="5">
    <location>
        <begin position="43"/>
        <end position="161"/>
    </location>
</feature>
<comment type="similarity">
    <text evidence="2">Belongs to the IL-17 family.</text>
</comment>
<dbReference type="AlphaFoldDB" id="A0AAY4BF30"/>
<protein>
    <submittedName>
        <fullName evidence="6">Uncharacterized protein</fullName>
    </submittedName>
</protein>
<feature type="signal peptide" evidence="5">
    <location>
        <begin position="1"/>
        <end position="42"/>
    </location>
</feature>
<dbReference type="Proteomes" id="UP000694580">
    <property type="component" value="Chromosome 11"/>
</dbReference>
<dbReference type="Pfam" id="PF06083">
    <property type="entry name" value="IL17"/>
    <property type="match status" value="1"/>
</dbReference>
<evidence type="ECO:0000313" key="7">
    <source>
        <dbReference type="Proteomes" id="UP000694580"/>
    </source>
</evidence>
<evidence type="ECO:0000256" key="3">
    <source>
        <dbReference type="ARBA" id="ARBA00022525"/>
    </source>
</evidence>
<name>A0AAY4BF30_9TELE</name>
<reference evidence="6" key="2">
    <citation type="submission" date="2025-08" db="UniProtKB">
        <authorList>
            <consortium name="Ensembl"/>
        </authorList>
    </citation>
    <scope>IDENTIFICATION</scope>
</reference>
<comment type="subcellular location">
    <subcellularLocation>
        <location evidence="1">Secreted</location>
    </subcellularLocation>
</comment>
<keyword evidence="4 5" id="KW-0732">Signal</keyword>
<evidence type="ECO:0000313" key="6">
    <source>
        <dbReference type="Ensembl" id="ENSDCDP00010019538.1"/>
    </source>
</evidence>
<evidence type="ECO:0000256" key="5">
    <source>
        <dbReference type="SAM" id="SignalP"/>
    </source>
</evidence>
<reference evidence="6 7" key="1">
    <citation type="submission" date="2020-06" db="EMBL/GenBank/DDBJ databases">
        <authorList>
            <consortium name="Wellcome Sanger Institute Data Sharing"/>
        </authorList>
    </citation>
    <scope>NUCLEOTIDE SEQUENCE [LARGE SCALE GENOMIC DNA]</scope>
</reference>
<dbReference type="SUPFAM" id="SSF57501">
    <property type="entry name" value="Cystine-knot cytokines"/>
    <property type="match status" value="1"/>
</dbReference>
<proteinExistence type="inferred from homology"/>
<accession>A0AAY4BF30</accession>
<dbReference type="InterPro" id="IPR029034">
    <property type="entry name" value="Cystine-knot_cytokine"/>
</dbReference>
<dbReference type="Gene3D" id="2.10.90.10">
    <property type="entry name" value="Cystine-knot cytokines"/>
    <property type="match status" value="1"/>
</dbReference>
<evidence type="ECO:0000256" key="2">
    <source>
        <dbReference type="ARBA" id="ARBA00007236"/>
    </source>
</evidence>
<keyword evidence="3" id="KW-0964">Secreted</keyword>
<dbReference type="Ensembl" id="ENSDCDT00010020652.1">
    <property type="protein sequence ID" value="ENSDCDP00010019538.1"/>
    <property type="gene ID" value="ENSDCDG00010008806.1"/>
</dbReference>
<dbReference type="GO" id="GO:0005576">
    <property type="term" value="C:extracellular region"/>
    <property type="evidence" value="ECO:0007669"/>
    <property type="project" value="UniProtKB-SubCell"/>
</dbReference>
<sequence>MRLWRCWNTEATHAAPRDFSCSSSQLIVLFSLTLLLLNPSRASPVSSQCVEETFCTVSLKEYHSLLVHMPNRINERSLAAWKYVENIDLNRVPQVIHEAQCLDVHSCKGIESASSLESIPISLKMPVLRKNARCLSYSLEFEAINIACVLFKYSGRAMTDL</sequence>
<evidence type="ECO:0000256" key="4">
    <source>
        <dbReference type="ARBA" id="ARBA00022729"/>
    </source>
</evidence>
<organism evidence="6 7">
    <name type="scientific">Denticeps clupeoides</name>
    <name type="common">denticle herring</name>
    <dbReference type="NCBI Taxonomy" id="299321"/>
    <lineage>
        <taxon>Eukaryota</taxon>
        <taxon>Metazoa</taxon>
        <taxon>Chordata</taxon>
        <taxon>Craniata</taxon>
        <taxon>Vertebrata</taxon>
        <taxon>Euteleostomi</taxon>
        <taxon>Actinopterygii</taxon>
        <taxon>Neopterygii</taxon>
        <taxon>Teleostei</taxon>
        <taxon>Clupei</taxon>
        <taxon>Clupeiformes</taxon>
        <taxon>Denticipitoidei</taxon>
        <taxon>Denticipitidae</taxon>
        <taxon>Denticeps</taxon>
    </lineage>
</organism>
<reference evidence="6" key="3">
    <citation type="submission" date="2025-09" db="UniProtKB">
        <authorList>
            <consortium name="Ensembl"/>
        </authorList>
    </citation>
    <scope>IDENTIFICATION</scope>
</reference>
<dbReference type="GO" id="GO:0005125">
    <property type="term" value="F:cytokine activity"/>
    <property type="evidence" value="ECO:0007669"/>
    <property type="project" value="InterPro"/>
</dbReference>
<dbReference type="InterPro" id="IPR010345">
    <property type="entry name" value="IL-17_fam"/>
</dbReference>
<keyword evidence="7" id="KW-1185">Reference proteome</keyword>
<dbReference type="GeneTree" id="ENSGT00990000204357"/>